<dbReference type="EMBL" id="ML975150">
    <property type="protein sequence ID" value="KAF1816673.1"/>
    <property type="molecule type" value="Genomic_DNA"/>
</dbReference>
<feature type="region of interest" description="Disordered" evidence="1">
    <location>
        <begin position="1394"/>
        <end position="1457"/>
    </location>
</feature>
<feature type="region of interest" description="Disordered" evidence="1">
    <location>
        <begin position="613"/>
        <end position="641"/>
    </location>
</feature>
<proteinExistence type="predicted"/>
<feature type="region of interest" description="Disordered" evidence="1">
    <location>
        <begin position="762"/>
        <end position="783"/>
    </location>
</feature>
<accession>A0A6G1GF47</accession>
<feature type="compositionally biased region" description="Basic and acidic residues" evidence="1">
    <location>
        <begin position="948"/>
        <end position="980"/>
    </location>
</feature>
<evidence type="ECO:0000313" key="4">
    <source>
        <dbReference type="RefSeq" id="XP_033538304.1"/>
    </source>
</evidence>
<feature type="region of interest" description="Disordered" evidence="1">
    <location>
        <begin position="467"/>
        <end position="498"/>
    </location>
</feature>
<feature type="compositionally biased region" description="Polar residues" evidence="1">
    <location>
        <begin position="131"/>
        <end position="149"/>
    </location>
</feature>
<feature type="compositionally biased region" description="Acidic residues" evidence="1">
    <location>
        <begin position="1092"/>
        <end position="1104"/>
    </location>
</feature>
<feature type="region of interest" description="Disordered" evidence="1">
    <location>
        <begin position="872"/>
        <end position="1008"/>
    </location>
</feature>
<gene>
    <name evidence="2 4" type="ORF">P152DRAFT_511402</name>
</gene>
<feature type="compositionally biased region" description="Polar residues" evidence="1">
    <location>
        <begin position="892"/>
        <end position="907"/>
    </location>
</feature>
<feature type="compositionally biased region" description="Low complexity" evidence="1">
    <location>
        <begin position="912"/>
        <end position="924"/>
    </location>
</feature>
<feature type="region of interest" description="Disordered" evidence="1">
    <location>
        <begin position="803"/>
        <end position="853"/>
    </location>
</feature>
<feature type="compositionally biased region" description="Polar residues" evidence="1">
    <location>
        <begin position="50"/>
        <end position="67"/>
    </location>
</feature>
<sequence length="1482" mass="158983">MGDYHNPHFGHGSMPYAAQNSIPFSQPPQQMFPQQHAMQMPQQHSGYTPHPNQAAYQHSATLPSGNYGQPMPPFPNPYWGQVTQTSPITAQSQYQTPPGYGMPFPIPHSVAGYAANTPAAGQYQAFSMQNTPYAQQHSQMRSQAPQNPTFPGFPSPGPQLTPNGTNGQPRPRQDLEMSNVDTNPITPSSQHGKTGADGWGSVQGGANEPRTDANLHGNEMAREAKDASHDALNAAIEIEDNEAYSPSLPPVSQENNAEMQKPDQPTKGVQPSSSEPADVLNVNHNPPYLQAPTSQVPASVPFGSTSIQSIPSHTNLGDPSHHTQPTTSATQPGHAVPHPDWVRKFVNTLAENGYSVGDMAEENPPWTEFEIAQLSGLFDEARVHLAQAKARVAAAKLGKSAPKPPHEEYIQRPAGSTALVPPEVNQSLTQNAPPCGESAIATDLPGLVNPTPEAVKVNNAVGAASSGYSPDVHRLSPSQPMKTSTTIAQSVGTTPEAAAAKRQEYIQKLLALKKKKAAGSNADQAPPSIPTPSALLAELSEESKVVNPPISTGPEDVTSKAIAFSEAERSPSVAIPENGALSDAVAISEREEKKRKQTELARQRLEAHLLRQKAQGTPKQAPAYSPHHLSSQVQQQENMSQAPVIARPASSMGAIPGLSLSETFPTAMSTGQGLRTAPIVNGQGYPNAFSSPIRPVPGSFSVQSSNLNKRRRPVASDFDDIDTEPLSKRPSFTASRSASYGQVHNAYGGYDPHERMIIDLSDDEDEDEEEEEGEVLEDTEDAIQDSVELEAAVAGLIESEMRKGANSGDGLPPPPRPLPALSSLPTVTRSRAPLDTPPIPSGSETPNVVEKEQEIERLKREIAAKEALMQAKLKAKSSLKKPDAQRNVKSDPATSFSGRPAGFTTTAHAERSAIASISPRISRAQMPSTLALSDSHAHTLSPSPYRETSVRARRKEELQRKMQQLEDEERRRREEKDRYLQELMQISDDSGEDAGAGVANEVDNSEGDASARLVGVPLETTIPEAAVPEAGPAFEAIPGSAESVRADAIPTERRASEDDLETGWEDQDLYEDTTKKDDSVDGQSVSSAIYDGGEDEEMLYDEDDRTPPNNASESSGPGEAMDLEVSEGEIMEDDDTNRQAPESPDDPREMDLPEIVYGAEGMITASRIPSASALQSGSVSKVSQEVVSTLLHSGSAPMEESSTESVDEEEDFYDQDEQLAPTNGSQRSVGSAAEEDDSDDYDPEDIIGDEAALSAQDADIGEDVNSTIPDHVSLAAQVAAGFLEMESLDPSQSTSVFSEDRVGAIGAAHLTSFEKPGEVQNAAPIDTTNPIAALLSSHVESISTQGDSQKDADRAIAAVDDKHTDDAERQAQEALILEAKRAERNALLRARLEALRQNKPSSEAEASPVQRDIAEEKQAVTDEVQIAAAEPSATSEASEESSESESEESEDMDLESVSAAILFSRERMYVNLTSLRTRQKYR</sequence>
<dbReference type="GeneID" id="54423279"/>
<feature type="compositionally biased region" description="Polar residues" evidence="1">
    <location>
        <begin position="291"/>
        <end position="331"/>
    </location>
</feature>
<feature type="compositionally biased region" description="Basic and acidic residues" evidence="1">
    <location>
        <begin position="880"/>
        <end position="889"/>
    </location>
</feature>
<protein>
    <submittedName>
        <fullName evidence="2 4">Uncharacterized protein</fullName>
    </submittedName>
</protein>
<reference evidence="2 4" key="1">
    <citation type="submission" date="2020-01" db="EMBL/GenBank/DDBJ databases">
        <authorList>
            <consortium name="DOE Joint Genome Institute"/>
            <person name="Haridas S."/>
            <person name="Albert R."/>
            <person name="Binder M."/>
            <person name="Bloem J."/>
            <person name="Labutti K."/>
            <person name="Salamov A."/>
            <person name="Andreopoulos B."/>
            <person name="Baker S.E."/>
            <person name="Barry K."/>
            <person name="Bills G."/>
            <person name="Bluhm B.H."/>
            <person name="Cannon C."/>
            <person name="Castanera R."/>
            <person name="Culley D.E."/>
            <person name="Daum C."/>
            <person name="Ezra D."/>
            <person name="Gonzalez J.B."/>
            <person name="Henrissat B."/>
            <person name="Kuo A."/>
            <person name="Liang C."/>
            <person name="Lipzen A."/>
            <person name="Lutzoni F."/>
            <person name="Magnuson J."/>
            <person name="Mondo S."/>
            <person name="Nolan M."/>
            <person name="Ohm R."/>
            <person name="Pangilinan J."/>
            <person name="Park H.-J."/>
            <person name="Ramirez L."/>
            <person name="Alfaro M."/>
            <person name="Sun H."/>
            <person name="Tritt A."/>
            <person name="Yoshinaga Y."/>
            <person name="Zwiers L.-H."/>
            <person name="Turgeon B.G."/>
            <person name="Goodwin S.B."/>
            <person name="Spatafora J.W."/>
            <person name="Crous P.W."/>
            <person name="Grigoriev I.V."/>
        </authorList>
    </citation>
    <scope>NUCLEOTIDE SEQUENCE</scope>
    <source>
        <strain evidence="2 4">CBS 781.70</strain>
    </source>
</reference>
<keyword evidence="3" id="KW-1185">Reference proteome</keyword>
<feature type="region of interest" description="Disordered" evidence="1">
    <location>
        <begin position="696"/>
        <end position="737"/>
    </location>
</feature>
<feature type="region of interest" description="Disordered" evidence="1">
    <location>
        <begin position="1190"/>
        <end position="1265"/>
    </location>
</feature>
<feature type="region of interest" description="Disordered" evidence="1">
    <location>
        <begin position="239"/>
        <end position="339"/>
    </location>
</feature>
<feature type="compositionally biased region" description="Polar residues" evidence="1">
    <location>
        <begin position="1220"/>
        <end position="1229"/>
    </location>
</feature>
<feature type="compositionally biased region" description="Acidic residues" evidence="1">
    <location>
        <begin position="1233"/>
        <end position="1248"/>
    </location>
</feature>
<feature type="region of interest" description="Disordered" evidence="1">
    <location>
        <begin position="1025"/>
        <end position="1158"/>
    </location>
</feature>
<feature type="compositionally biased region" description="Polar residues" evidence="1">
    <location>
        <begin position="925"/>
        <end position="942"/>
    </location>
</feature>
<feature type="compositionally biased region" description="Basic and acidic residues" evidence="1">
    <location>
        <begin position="1348"/>
        <end position="1365"/>
    </location>
</feature>
<feature type="compositionally biased region" description="Acidic residues" evidence="1">
    <location>
        <begin position="1437"/>
        <end position="1454"/>
    </location>
</feature>
<evidence type="ECO:0000313" key="2">
    <source>
        <dbReference type="EMBL" id="KAF1816673.1"/>
    </source>
</evidence>
<feature type="compositionally biased region" description="Acidic residues" evidence="1">
    <location>
        <begin position="1121"/>
        <end position="1135"/>
    </location>
</feature>
<feature type="region of interest" description="Disordered" evidence="1">
    <location>
        <begin position="1340"/>
        <end position="1365"/>
    </location>
</feature>
<reference evidence="4" key="3">
    <citation type="submission" date="2025-04" db="UniProtKB">
        <authorList>
            <consortium name="RefSeq"/>
        </authorList>
    </citation>
    <scope>IDENTIFICATION</scope>
    <source>
        <strain evidence="4">CBS 781.70</strain>
    </source>
</reference>
<reference evidence="4" key="2">
    <citation type="submission" date="2020-04" db="EMBL/GenBank/DDBJ databases">
        <authorList>
            <consortium name="NCBI Genome Project"/>
        </authorList>
    </citation>
    <scope>NUCLEOTIDE SEQUENCE</scope>
    <source>
        <strain evidence="4">CBS 781.70</strain>
    </source>
</reference>
<feature type="compositionally biased region" description="Acidic residues" evidence="1">
    <location>
        <begin position="1201"/>
        <end position="1217"/>
    </location>
</feature>
<feature type="compositionally biased region" description="Polar residues" evidence="1">
    <location>
        <begin position="179"/>
        <end position="192"/>
    </location>
</feature>
<feature type="compositionally biased region" description="Low complexity" evidence="1">
    <location>
        <begin position="23"/>
        <end position="45"/>
    </location>
</feature>
<feature type="region of interest" description="Disordered" evidence="1">
    <location>
        <begin position="516"/>
        <end position="536"/>
    </location>
</feature>
<feature type="non-terminal residue" evidence="2">
    <location>
        <position position="1482"/>
    </location>
</feature>
<organism evidence="2">
    <name type="scientific">Eremomyces bilateralis CBS 781.70</name>
    <dbReference type="NCBI Taxonomy" id="1392243"/>
    <lineage>
        <taxon>Eukaryota</taxon>
        <taxon>Fungi</taxon>
        <taxon>Dikarya</taxon>
        <taxon>Ascomycota</taxon>
        <taxon>Pezizomycotina</taxon>
        <taxon>Dothideomycetes</taxon>
        <taxon>Dothideomycetes incertae sedis</taxon>
        <taxon>Eremomycetales</taxon>
        <taxon>Eremomycetaceae</taxon>
        <taxon>Eremomyces</taxon>
    </lineage>
</organism>
<feature type="compositionally biased region" description="Polar residues" evidence="1">
    <location>
        <begin position="476"/>
        <end position="493"/>
    </location>
</feature>
<feature type="region of interest" description="Disordered" evidence="1">
    <location>
        <begin position="1"/>
        <end position="80"/>
    </location>
</feature>
<feature type="compositionally biased region" description="Acidic residues" evidence="1">
    <location>
        <begin position="1058"/>
        <end position="1071"/>
    </location>
</feature>
<dbReference type="Proteomes" id="UP000504638">
    <property type="component" value="Unplaced"/>
</dbReference>
<feature type="compositionally biased region" description="Low complexity" evidence="1">
    <location>
        <begin position="1427"/>
        <end position="1436"/>
    </location>
</feature>
<feature type="region of interest" description="Disordered" evidence="1">
    <location>
        <begin position="131"/>
        <end position="214"/>
    </location>
</feature>
<dbReference type="RefSeq" id="XP_033538304.1">
    <property type="nucleotide sequence ID" value="XM_033682709.1"/>
</dbReference>
<name>A0A6G1GF47_9PEZI</name>
<evidence type="ECO:0000313" key="3">
    <source>
        <dbReference type="Proteomes" id="UP000504638"/>
    </source>
</evidence>
<evidence type="ECO:0000256" key="1">
    <source>
        <dbReference type="SAM" id="MobiDB-lite"/>
    </source>
</evidence>
<feature type="compositionally biased region" description="Polar residues" evidence="1">
    <location>
        <begin position="628"/>
        <end position="641"/>
    </location>
</feature>